<organism evidence="2 3">
    <name type="scientific">Putridiphycobacter roseus</name>
    <dbReference type="NCBI Taxonomy" id="2219161"/>
    <lineage>
        <taxon>Bacteria</taxon>
        <taxon>Pseudomonadati</taxon>
        <taxon>Bacteroidota</taxon>
        <taxon>Flavobacteriia</taxon>
        <taxon>Flavobacteriales</taxon>
        <taxon>Crocinitomicaceae</taxon>
        <taxon>Putridiphycobacter</taxon>
    </lineage>
</organism>
<dbReference type="AlphaFoldDB" id="A0A2W1NRQ1"/>
<dbReference type="EMBL" id="QKSB01000001">
    <property type="protein sequence ID" value="PZE18302.1"/>
    <property type="molecule type" value="Genomic_DNA"/>
</dbReference>
<evidence type="ECO:0000313" key="3">
    <source>
        <dbReference type="Proteomes" id="UP000249248"/>
    </source>
</evidence>
<dbReference type="Gene3D" id="3.40.50.2000">
    <property type="entry name" value="Glycogen Phosphorylase B"/>
    <property type="match status" value="2"/>
</dbReference>
<dbReference type="GO" id="GO:0016757">
    <property type="term" value="F:glycosyltransferase activity"/>
    <property type="evidence" value="ECO:0007669"/>
    <property type="project" value="InterPro"/>
</dbReference>
<dbReference type="SUPFAM" id="SSF53756">
    <property type="entry name" value="UDP-Glycosyltransferase/glycogen phosphorylase"/>
    <property type="match status" value="1"/>
</dbReference>
<dbReference type="OrthoDB" id="9795068at2"/>
<protein>
    <recommendedName>
        <fullName evidence="1">Glycosyl transferase family 1 domain-containing protein</fullName>
    </recommendedName>
</protein>
<sequence>MNLNFFTAKYPYTKGEPIVENEFPYLAASFEQVNIFPHLFEKQDYCRDTSKNASRHNLGEYKKVKLSWSWYWNIFYFYLLELSLAPNKKFYLKNSKLWLAYLKEAAKKAKYIEQTKVLLPNAVNYSYWMNDWALVLAFLKHRKCIDNFVFRCGGFDIWDERHAGNYLPFRNLIYKYANRVFPNAKVAGEYLQGKTKFKDKISVAYLGTNDHGFGAFVPDEKVLTIVSCASLIPLKRVHLMIDLLQELDQKVHWVHFGDGPERAAIESEAAKLTQHTVTFKGMVNNAAIMDYYKNNSVDLFITTSATEGLPVSIQEAISCGIPVIGTNVGGIYEIVNAQTGYLIPADFKIEEVVLLLKNWRNSKFYQASQRQVIRKFWQTNFDAQQVYPKFVDSIKKEKMS</sequence>
<dbReference type="RefSeq" id="WP_111061203.1">
    <property type="nucleotide sequence ID" value="NZ_JBHUCU010000007.1"/>
</dbReference>
<evidence type="ECO:0000313" key="2">
    <source>
        <dbReference type="EMBL" id="PZE18302.1"/>
    </source>
</evidence>
<feature type="domain" description="Glycosyl transferase family 1" evidence="1">
    <location>
        <begin position="219"/>
        <end position="362"/>
    </location>
</feature>
<dbReference type="PANTHER" id="PTHR45947:SF3">
    <property type="entry name" value="SULFOQUINOVOSYL TRANSFERASE SQD2"/>
    <property type="match status" value="1"/>
</dbReference>
<dbReference type="Pfam" id="PF00534">
    <property type="entry name" value="Glycos_transf_1"/>
    <property type="match status" value="1"/>
</dbReference>
<evidence type="ECO:0000259" key="1">
    <source>
        <dbReference type="Pfam" id="PF00534"/>
    </source>
</evidence>
<dbReference type="PANTHER" id="PTHR45947">
    <property type="entry name" value="SULFOQUINOVOSYL TRANSFERASE SQD2"/>
    <property type="match status" value="1"/>
</dbReference>
<dbReference type="InterPro" id="IPR001296">
    <property type="entry name" value="Glyco_trans_1"/>
</dbReference>
<comment type="caution">
    <text evidence="2">The sequence shown here is derived from an EMBL/GenBank/DDBJ whole genome shotgun (WGS) entry which is preliminary data.</text>
</comment>
<gene>
    <name evidence="2" type="ORF">DNU06_00255</name>
</gene>
<proteinExistence type="predicted"/>
<keyword evidence="3" id="KW-1185">Reference proteome</keyword>
<dbReference type="Proteomes" id="UP000249248">
    <property type="component" value="Unassembled WGS sequence"/>
</dbReference>
<accession>A0A2W1NRQ1</accession>
<reference evidence="2 3" key="1">
    <citation type="submission" date="2018-06" db="EMBL/GenBank/DDBJ databases">
        <title>The draft genome sequence of Crocinitomix sp. SM1701.</title>
        <authorList>
            <person name="Zhang X."/>
        </authorList>
    </citation>
    <scope>NUCLEOTIDE SEQUENCE [LARGE SCALE GENOMIC DNA]</scope>
    <source>
        <strain evidence="2 3">SM1701</strain>
    </source>
</reference>
<dbReference type="InterPro" id="IPR050194">
    <property type="entry name" value="Glycosyltransferase_grp1"/>
</dbReference>
<name>A0A2W1NRQ1_9FLAO</name>